<dbReference type="EMBL" id="JAURUE010000002">
    <property type="protein sequence ID" value="MDP9614204.1"/>
    <property type="molecule type" value="Genomic_DNA"/>
</dbReference>
<feature type="domain" description="Purine catabolism PurC-like" evidence="3">
    <location>
        <begin position="6"/>
        <end position="121"/>
    </location>
</feature>
<dbReference type="RefSeq" id="WP_307111737.1">
    <property type="nucleotide sequence ID" value="NZ_JAURUE010000002.1"/>
</dbReference>
<dbReference type="InterPro" id="IPR051448">
    <property type="entry name" value="CdaR-like_regulators"/>
</dbReference>
<feature type="region of interest" description="Disordered" evidence="2">
    <location>
        <begin position="356"/>
        <end position="481"/>
    </location>
</feature>
<evidence type="ECO:0000313" key="7">
    <source>
        <dbReference type="Proteomes" id="UP001234880"/>
    </source>
</evidence>
<evidence type="ECO:0000259" key="5">
    <source>
        <dbReference type="Pfam" id="PF17853"/>
    </source>
</evidence>
<feature type="compositionally biased region" description="Gly residues" evidence="2">
    <location>
        <begin position="454"/>
        <end position="476"/>
    </location>
</feature>
<evidence type="ECO:0000256" key="1">
    <source>
        <dbReference type="ARBA" id="ARBA00006754"/>
    </source>
</evidence>
<evidence type="ECO:0008006" key="8">
    <source>
        <dbReference type="Google" id="ProtNLM"/>
    </source>
</evidence>
<gene>
    <name evidence="6" type="ORF">JOF35_006542</name>
</gene>
<proteinExistence type="inferred from homology"/>
<reference evidence="6 7" key="1">
    <citation type="submission" date="2023-07" db="EMBL/GenBank/DDBJ databases">
        <title>Sequencing the genomes of 1000 actinobacteria strains.</title>
        <authorList>
            <person name="Klenk H.-P."/>
        </authorList>
    </citation>
    <scope>NUCLEOTIDE SEQUENCE [LARGE SCALE GENOMIC DNA]</scope>
    <source>
        <strain evidence="6 7">DSM 41600</strain>
    </source>
</reference>
<dbReference type="Gene3D" id="1.10.10.2840">
    <property type="entry name" value="PucR C-terminal helix-turn-helix domain"/>
    <property type="match status" value="1"/>
</dbReference>
<dbReference type="InterPro" id="IPR012914">
    <property type="entry name" value="PucR_dom"/>
</dbReference>
<accession>A0ABT9L0G9</accession>
<keyword evidence="7" id="KW-1185">Reference proteome</keyword>
<evidence type="ECO:0000256" key="2">
    <source>
        <dbReference type="SAM" id="MobiDB-lite"/>
    </source>
</evidence>
<dbReference type="Proteomes" id="UP001234880">
    <property type="component" value="Unassembled WGS sequence"/>
</dbReference>
<dbReference type="Pfam" id="PF07905">
    <property type="entry name" value="PucR"/>
    <property type="match status" value="1"/>
</dbReference>
<dbReference type="InterPro" id="IPR041522">
    <property type="entry name" value="CdaR_GGDEF"/>
</dbReference>
<comment type="similarity">
    <text evidence="1">Belongs to the CdaR family.</text>
</comment>
<protein>
    <recommendedName>
        <fullName evidence="8">PucR family transcriptional regulator</fullName>
    </recommendedName>
</protein>
<name>A0ABT9L0G9_9ACTN</name>
<feature type="compositionally biased region" description="Low complexity" evidence="2">
    <location>
        <begin position="440"/>
        <end position="453"/>
    </location>
</feature>
<feature type="compositionally biased region" description="Gly residues" evidence="2">
    <location>
        <begin position="357"/>
        <end position="366"/>
    </location>
</feature>
<evidence type="ECO:0000259" key="4">
    <source>
        <dbReference type="Pfam" id="PF13556"/>
    </source>
</evidence>
<dbReference type="PANTHER" id="PTHR33744:SF17">
    <property type="entry name" value="CONSERVED PROTEIN"/>
    <property type="match status" value="1"/>
</dbReference>
<dbReference type="PANTHER" id="PTHR33744">
    <property type="entry name" value="CARBOHYDRATE DIACID REGULATOR"/>
    <property type="match status" value="1"/>
</dbReference>
<evidence type="ECO:0000313" key="6">
    <source>
        <dbReference type="EMBL" id="MDP9614204.1"/>
    </source>
</evidence>
<dbReference type="InterPro" id="IPR025736">
    <property type="entry name" value="PucR_C-HTH_dom"/>
</dbReference>
<feature type="domain" description="CdaR GGDEF-like" evidence="5">
    <location>
        <begin position="508"/>
        <end position="592"/>
    </location>
</feature>
<sequence length="704" mass="74444">MRLRALLENDALGLRLLGGEAELDRTVRGVMTTDLRDPSRYLSGGELVLTGLAWRRDPADSERFVRILAAAGVAGLAAGEAELGAVPEDLVLACGRHRLPLFSVVEDVAFATITEHVVRQVSGERAGDLAAVVDRHRRLMSSGPAGGGPEVVLDLLRSDLDLAAWVLSPTGRRIAGPAAAGAAPEPPAAVRAQLAGEHLAARRGGRRGPHRVTGADGVTYSLFPIRSGDAGDDVRETVLSDWLLAVGADADEWPEERLDLLYGVTQLIAVERDRRDASRTVRRRLAQEVLELIQTGAPPAEIAARLRVAAPVLVPGLGTAPHWQVVVARVEWDVTTVREGDADGGAQGARLQDRGLQGQGLQGAGAPGQVVQSGDARGGGARGRDARNGDAQDRDVQDRDVQDRDARGGNVQGRNAQGGGARSERAQDQGIQGSQGGEDQGVQGNQGVQSTQGTQGGQGSQDQGTRGGGSQGGGPWSQGFQEGGRVAQSLLEEILVDPWASGPEPSDRIAVAHTGDEAVALVPLPALTDGPPESGTDQAEGLRADALLAAIREPLARGLDGDGRLTLGVSAAVPSADGLRGALEEARHARRVAAARPGRVCAAGHQELASHVLLLPFVPDDVRRAFTARLLDPLRAYDRRHRAELIPTLEAFLECDGSWTRCAARLHLHVNTLRYRIGRIEQLTGRKLSRLEDKLDFFLALRMS</sequence>
<evidence type="ECO:0000259" key="3">
    <source>
        <dbReference type="Pfam" id="PF07905"/>
    </source>
</evidence>
<dbReference type="Pfam" id="PF13556">
    <property type="entry name" value="HTH_30"/>
    <property type="match status" value="1"/>
</dbReference>
<comment type="caution">
    <text evidence="6">The sequence shown here is derived from an EMBL/GenBank/DDBJ whole genome shotgun (WGS) entry which is preliminary data.</text>
</comment>
<feature type="domain" description="PucR C-terminal helix-turn-helix" evidence="4">
    <location>
        <begin position="645"/>
        <end position="702"/>
    </location>
</feature>
<organism evidence="6 7">
    <name type="scientific">Streptomyces demainii</name>
    <dbReference type="NCBI Taxonomy" id="588122"/>
    <lineage>
        <taxon>Bacteria</taxon>
        <taxon>Bacillati</taxon>
        <taxon>Actinomycetota</taxon>
        <taxon>Actinomycetes</taxon>
        <taxon>Kitasatosporales</taxon>
        <taxon>Streptomycetaceae</taxon>
        <taxon>Streptomyces</taxon>
    </lineage>
</organism>
<dbReference type="InterPro" id="IPR042070">
    <property type="entry name" value="PucR_C-HTH_sf"/>
</dbReference>
<feature type="compositionally biased region" description="Basic and acidic residues" evidence="2">
    <location>
        <begin position="382"/>
        <end position="407"/>
    </location>
</feature>
<dbReference type="Pfam" id="PF17853">
    <property type="entry name" value="GGDEF_2"/>
    <property type="match status" value="1"/>
</dbReference>